<dbReference type="GeneID" id="59321806"/>
<keyword evidence="2" id="KW-1185">Reference proteome</keyword>
<evidence type="ECO:0000313" key="1">
    <source>
        <dbReference type="EMBL" id="KAF5597008.1"/>
    </source>
</evidence>
<dbReference type="EMBL" id="JAAOAV010000121">
    <property type="protein sequence ID" value="KAF5597008.1"/>
    <property type="molecule type" value="Genomic_DNA"/>
</dbReference>
<protein>
    <submittedName>
        <fullName evidence="1">Uncharacterized protein</fullName>
    </submittedName>
</protein>
<sequence length="218" mass="24438">MPTTGKAVGLSVLAVVSALAFCVIVHRSLTGRSSPGRVNPQDAVEEGLPDRGMTPDRCCYSLEPQPRYHHRQSLPSSVRCLPKPLLSLQTSLRPLKRPIAGLPSLPPAVLQYGVFLPPPLIMGLAAIGKMFPIPFYNGRIELHLNPTMRKFWKEDGDKEDETLDEHGAKVLTLSAIMHHRNTNEEDLLPWGNFPMHEIISQDPVKLWAEIKEYIRNQR</sequence>
<dbReference type="AlphaFoldDB" id="A0A8H5PIL4"/>
<evidence type="ECO:0000313" key="2">
    <source>
        <dbReference type="Proteomes" id="UP000547976"/>
    </source>
</evidence>
<name>A0A8H5PIL4_GIBSU</name>
<proteinExistence type="predicted"/>
<dbReference type="RefSeq" id="XP_036535878.1">
    <property type="nucleotide sequence ID" value="XM_036687088.1"/>
</dbReference>
<dbReference type="Proteomes" id="UP000547976">
    <property type="component" value="Unassembled WGS sequence"/>
</dbReference>
<accession>A0A8H5PIL4</accession>
<comment type="caution">
    <text evidence="1">The sequence shown here is derived from an EMBL/GenBank/DDBJ whole genome shotgun (WGS) entry which is preliminary data.</text>
</comment>
<organism evidence="1 2">
    <name type="scientific">Gibberella subglutinans</name>
    <name type="common">Fusarium subglutinans</name>
    <dbReference type="NCBI Taxonomy" id="42677"/>
    <lineage>
        <taxon>Eukaryota</taxon>
        <taxon>Fungi</taxon>
        <taxon>Dikarya</taxon>
        <taxon>Ascomycota</taxon>
        <taxon>Pezizomycotina</taxon>
        <taxon>Sordariomycetes</taxon>
        <taxon>Hypocreomycetidae</taxon>
        <taxon>Hypocreales</taxon>
        <taxon>Nectriaceae</taxon>
        <taxon>Fusarium</taxon>
        <taxon>Fusarium fujikuroi species complex</taxon>
    </lineage>
</organism>
<gene>
    <name evidence="1" type="ORF">FSUBG_8659</name>
</gene>
<reference evidence="1 2" key="1">
    <citation type="submission" date="2020-05" db="EMBL/GenBank/DDBJ databases">
        <title>Identification and distribution of gene clusters putatively required for synthesis of sphingolipid metabolism inhibitors in phylogenetically diverse species of the filamentous fungus Fusarium.</title>
        <authorList>
            <person name="Kim H.-S."/>
            <person name="Busman M."/>
            <person name="Brown D.W."/>
            <person name="Divon H."/>
            <person name="Uhlig S."/>
            <person name="Proctor R.H."/>
        </authorList>
    </citation>
    <scope>NUCLEOTIDE SEQUENCE [LARGE SCALE GENOMIC DNA]</scope>
    <source>
        <strain evidence="1 2">NRRL 66333</strain>
    </source>
</reference>